<gene>
    <name evidence="2" type="ORF">K435DRAFT_32489</name>
</gene>
<dbReference type="Proteomes" id="UP000297245">
    <property type="component" value="Unassembled WGS sequence"/>
</dbReference>
<reference evidence="2 3" key="1">
    <citation type="journal article" date="2019" name="Nat. Ecol. Evol.">
        <title>Megaphylogeny resolves global patterns of mushroom evolution.</title>
        <authorList>
            <person name="Varga T."/>
            <person name="Krizsan K."/>
            <person name="Foldi C."/>
            <person name="Dima B."/>
            <person name="Sanchez-Garcia M."/>
            <person name="Sanchez-Ramirez S."/>
            <person name="Szollosi G.J."/>
            <person name="Szarkandi J.G."/>
            <person name="Papp V."/>
            <person name="Albert L."/>
            <person name="Andreopoulos W."/>
            <person name="Angelini C."/>
            <person name="Antonin V."/>
            <person name="Barry K.W."/>
            <person name="Bougher N.L."/>
            <person name="Buchanan P."/>
            <person name="Buyck B."/>
            <person name="Bense V."/>
            <person name="Catcheside P."/>
            <person name="Chovatia M."/>
            <person name="Cooper J."/>
            <person name="Damon W."/>
            <person name="Desjardin D."/>
            <person name="Finy P."/>
            <person name="Geml J."/>
            <person name="Haridas S."/>
            <person name="Hughes K."/>
            <person name="Justo A."/>
            <person name="Karasinski D."/>
            <person name="Kautmanova I."/>
            <person name="Kiss B."/>
            <person name="Kocsube S."/>
            <person name="Kotiranta H."/>
            <person name="LaButti K.M."/>
            <person name="Lechner B.E."/>
            <person name="Liimatainen K."/>
            <person name="Lipzen A."/>
            <person name="Lukacs Z."/>
            <person name="Mihaltcheva S."/>
            <person name="Morgado L.N."/>
            <person name="Niskanen T."/>
            <person name="Noordeloos M.E."/>
            <person name="Ohm R.A."/>
            <person name="Ortiz-Santana B."/>
            <person name="Ovrebo C."/>
            <person name="Racz N."/>
            <person name="Riley R."/>
            <person name="Savchenko A."/>
            <person name="Shiryaev A."/>
            <person name="Soop K."/>
            <person name="Spirin V."/>
            <person name="Szebenyi C."/>
            <person name="Tomsovsky M."/>
            <person name="Tulloss R.E."/>
            <person name="Uehling J."/>
            <person name="Grigoriev I.V."/>
            <person name="Vagvolgyi C."/>
            <person name="Papp T."/>
            <person name="Martin F.M."/>
            <person name="Miettinen O."/>
            <person name="Hibbett D.S."/>
            <person name="Nagy L.G."/>
        </authorList>
    </citation>
    <scope>NUCLEOTIDE SEQUENCE [LARGE SCALE GENOMIC DNA]</scope>
    <source>
        <strain evidence="2 3">CBS 962.96</strain>
    </source>
</reference>
<protein>
    <submittedName>
        <fullName evidence="2">Uncharacterized protein</fullName>
    </submittedName>
</protein>
<accession>A0A4S8M7L9</accession>
<keyword evidence="3" id="KW-1185">Reference proteome</keyword>
<organism evidence="2 3">
    <name type="scientific">Dendrothele bispora (strain CBS 962.96)</name>
    <dbReference type="NCBI Taxonomy" id="1314807"/>
    <lineage>
        <taxon>Eukaryota</taxon>
        <taxon>Fungi</taxon>
        <taxon>Dikarya</taxon>
        <taxon>Basidiomycota</taxon>
        <taxon>Agaricomycotina</taxon>
        <taxon>Agaricomycetes</taxon>
        <taxon>Agaricomycetidae</taxon>
        <taxon>Agaricales</taxon>
        <taxon>Agaricales incertae sedis</taxon>
        <taxon>Dendrothele</taxon>
    </lineage>
</organism>
<proteinExistence type="predicted"/>
<evidence type="ECO:0000256" key="1">
    <source>
        <dbReference type="SAM" id="MobiDB-lite"/>
    </source>
</evidence>
<evidence type="ECO:0000313" key="3">
    <source>
        <dbReference type="Proteomes" id="UP000297245"/>
    </source>
</evidence>
<sequence>MSPTAAAATPSNENDKEKRQNSTRPLPPSLNNQLYDPLSIDSVCSSHSHFFFRRLLSFSDGLKCITRRSRSKVHSGRFYCCLIRRFKV</sequence>
<dbReference type="EMBL" id="ML179138">
    <property type="protein sequence ID" value="THU98327.1"/>
    <property type="molecule type" value="Genomic_DNA"/>
</dbReference>
<feature type="region of interest" description="Disordered" evidence="1">
    <location>
        <begin position="1"/>
        <end position="31"/>
    </location>
</feature>
<evidence type="ECO:0000313" key="2">
    <source>
        <dbReference type="EMBL" id="THU98327.1"/>
    </source>
</evidence>
<name>A0A4S8M7L9_DENBC</name>
<dbReference type="AlphaFoldDB" id="A0A4S8M7L9"/>